<accession>A0AAW4J6D4</accession>
<gene>
    <name evidence="1" type="ORF">JJB47_12415</name>
</gene>
<evidence type="ECO:0000313" key="2">
    <source>
        <dbReference type="Proteomes" id="UP000668068"/>
    </source>
</evidence>
<dbReference type="EMBL" id="JAENQP010000007">
    <property type="protein sequence ID" value="MBO3359577.1"/>
    <property type="molecule type" value="Genomic_DNA"/>
</dbReference>
<dbReference type="AlphaFoldDB" id="A0AAW4J6D4"/>
<protein>
    <recommendedName>
        <fullName evidence="3">DUF559 domain-containing protein</fullName>
    </recommendedName>
</protein>
<evidence type="ECO:0000313" key="1">
    <source>
        <dbReference type="EMBL" id="MBO3359577.1"/>
    </source>
</evidence>
<name>A0AAW4J6D4_CLOPF</name>
<organism evidence="1 2">
    <name type="scientific">Clostridium perfringens</name>
    <dbReference type="NCBI Taxonomy" id="1502"/>
    <lineage>
        <taxon>Bacteria</taxon>
        <taxon>Bacillati</taxon>
        <taxon>Bacillota</taxon>
        <taxon>Clostridia</taxon>
        <taxon>Eubacteriales</taxon>
        <taxon>Clostridiaceae</taxon>
        <taxon>Clostridium</taxon>
    </lineage>
</organism>
<reference evidence="1" key="1">
    <citation type="submission" date="2020-12" db="EMBL/GenBank/DDBJ databases">
        <title>Comparative genomics of Clostridium perfringens reveals patterns of host-associated phylogenetic clades and virulence factors.</title>
        <authorList>
            <person name="Smith A.H."/>
            <person name="Geier R."/>
        </authorList>
    </citation>
    <scope>NUCLEOTIDE SEQUENCE</scope>
    <source>
        <strain evidence="1">CHD30677R</strain>
    </source>
</reference>
<dbReference type="Proteomes" id="UP000668068">
    <property type="component" value="Unassembled WGS sequence"/>
</dbReference>
<comment type="caution">
    <text evidence="1">The sequence shown here is derived from an EMBL/GenBank/DDBJ whole genome shotgun (WGS) entry which is preliminary data.</text>
</comment>
<sequence length="446" mass="52005">MAKRKTHEEFIEQLNKVHGEGTYTPLEKYINSSKKMKMRHNSCGYEWNVIPNSLLRGIGCPKCGIKRRIKSRRKTTEEFVKEVKEKYGDEYTVLGEYKGNKRKLLIRHNCGKCNNYEWEITPNSLLRGRGCPACNNKEIILGFNTIWDTDRWMVDLGISEEDAKRYSRCSNKKITVKCPDCGKEKKITVSNLYSCKSIFCPCGDGKSYPEKFIMSVLEQLDLEFETEYKAKWSNNKRYDFCIKKYDCIIEVNGGQHYSNISNFKLLGGRTLEEEQINDKFKKEVALKNGIKNYIELDCRESNLEWIKNSILHSELAKLFDLSKVDWQQCAEFANKNIVKEVCDYWNNRKDNETTGNLAKVFNLSVTTIRNYLKKGTKLDWCNYTANFGKKVEVFKDNKSLGIFSSCAELERQSERLFGVKLLISSISAVCNENLKSYKDFTFKYRR</sequence>
<dbReference type="RefSeq" id="WP_208341017.1">
    <property type="nucleotide sequence ID" value="NZ_JAENQO010000007.1"/>
</dbReference>
<evidence type="ECO:0008006" key="3">
    <source>
        <dbReference type="Google" id="ProtNLM"/>
    </source>
</evidence>
<proteinExistence type="predicted"/>
<dbReference type="Gene3D" id="3.40.960.10">
    <property type="entry name" value="VSR Endonuclease"/>
    <property type="match status" value="1"/>
</dbReference>